<dbReference type="Proteomes" id="UP000701680">
    <property type="component" value="Unassembled WGS sequence"/>
</dbReference>
<proteinExistence type="predicted"/>
<evidence type="ECO:0000313" key="3">
    <source>
        <dbReference type="EMBL" id="NSK14634.1"/>
    </source>
</evidence>
<dbReference type="InterPro" id="IPR036095">
    <property type="entry name" value="PTS_EIIB-like_sf"/>
</dbReference>
<sequence>MAENYRILAVCGAGLATSTHVAKTLQTGLEKKGITCQIRTCSVAESSGVIFQYQPQVILATVAVNSIKDPGDAKVYSGVPLLTGIGSDKLFNDVVEYLKSQDS</sequence>
<dbReference type="InterPro" id="IPR003501">
    <property type="entry name" value="PTS_EIIB_2/3"/>
</dbReference>
<accession>A0A850HGW7</accession>
<evidence type="ECO:0000313" key="5">
    <source>
        <dbReference type="Proteomes" id="UP000528555"/>
    </source>
</evidence>
<dbReference type="SUPFAM" id="SSF52794">
    <property type="entry name" value="PTS system IIB component-like"/>
    <property type="match status" value="1"/>
</dbReference>
<evidence type="ECO:0000259" key="2">
    <source>
        <dbReference type="Pfam" id="PF02302"/>
    </source>
</evidence>
<dbReference type="RefSeq" id="WP_173814656.1">
    <property type="nucleotide sequence ID" value="NZ_JAAITX010000003.1"/>
</dbReference>
<protein>
    <recommendedName>
        <fullName evidence="2">Phosphotransferase system EIIB component type 2/3 domain-containing protein</fullName>
    </recommendedName>
</protein>
<keyword evidence="5" id="KW-1185">Reference proteome</keyword>
<name>A0A850HGW7_9FIRM</name>
<dbReference type="Pfam" id="PF02302">
    <property type="entry name" value="PTS_IIB"/>
    <property type="match status" value="1"/>
</dbReference>
<reference evidence="5 6" key="1">
    <citation type="journal article" date="2020" name="Cell Host Microbe">
        <title>Functional and Genomic Variation between Human-Derived Isolates of Lachnospiraceae Reveals Inter- and Intra-Species Diversity.</title>
        <authorList>
            <person name="Sorbara M.T."/>
            <person name="Littmann E.R."/>
            <person name="Fontana E."/>
            <person name="Moody T.U."/>
            <person name="Kohout C.E."/>
            <person name="Gjonbalaj M."/>
            <person name="Eaton V."/>
            <person name="Seok R."/>
            <person name="Leiner I.M."/>
            <person name="Pamer E.G."/>
        </authorList>
    </citation>
    <scope>NUCLEOTIDE SEQUENCE [LARGE SCALE GENOMIC DNA]</scope>
    <source>
        <strain evidence="4 5">MSK.17.11</strain>
        <strain evidence="3 6">MSK.17.38</strain>
    </source>
</reference>
<evidence type="ECO:0000313" key="6">
    <source>
        <dbReference type="Proteomes" id="UP000701680"/>
    </source>
</evidence>
<dbReference type="Proteomes" id="UP000528555">
    <property type="component" value="Unassembled WGS sequence"/>
</dbReference>
<gene>
    <name evidence="4" type="ORF">G5A66_07060</name>
    <name evidence="3" type="ORF">G5A75_07080</name>
</gene>
<dbReference type="EMBL" id="JAAIUO010000003">
    <property type="protein sequence ID" value="NSK14634.1"/>
    <property type="molecule type" value="Genomic_DNA"/>
</dbReference>
<dbReference type="AlphaFoldDB" id="A0A850HGW7"/>
<feature type="domain" description="Phosphotransferase system EIIB component type 2/3" evidence="2">
    <location>
        <begin position="6"/>
        <end position="90"/>
    </location>
</feature>
<dbReference type="Gene3D" id="3.40.50.2300">
    <property type="match status" value="1"/>
</dbReference>
<keyword evidence="1" id="KW-0808">Transferase</keyword>
<dbReference type="EMBL" id="JAAITX010000003">
    <property type="protein sequence ID" value="NVH58408.1"/>
    <property type="molecule type" value="Genomic_DNA"/>
</dbReference>
<evidence type="ECO:0000256" key="1">
    <source>
        <dbReference type="ARBA" id="ARBA00022679"/>
    </source>
</evidence>
<dbReference type="GO" id="GO:0008982">
    <property type="term" value="F:protein-N(PI)-phosphohistidine-sugar phosphotransferase activity"/>
    <property type="evidence" value="ECO:0007669"/>
    <property type="project" value="InterPro"/>
</dbReference>
<evidence type="ECO:0000313" key="4">
    <source>
        <dbReference type="EMBL" id="NVH58408.1"/>
    </source>
</evidence>
<organism evidence="4 5">
    <name type="scientific">Dorea phocaeensis</name>
    <dbReference type="NCBI Taxonomy" id="2040291"/>
    <lineage>
        <taxon>Bacteria</taxon>
        <taxon>Bacillati</taxon>
        <taxon>Bacillota</taxon>
        <taxon>Clostridia</taxon>
        <taxon>Lachnospirales</taxon>
        <taxon>Lachnospiraceae</taxon>
        <taxon>Dorea</taxon>
    </lineage>
</organism>
<reference evidence="4" key="2">
    <citation type="submission" date="2020-02" db="EMBL/GenBank/DDBJ databases">
        <authorList>
            <person name="Littmann E."/>
            <person name="Sorbara M."/>
        </authorList>
    </citation>
    <scope>NUCLEOTIDE SEQUENCE</scope>
    <source>
        <strain evidence="4">MSK.17.11</strain>
        <strain evidence="3">MSK.17.38</strain>
    </source>
</reference>
<dbReference type="GO" id="GO:0009401">
    <property type="term" value="P:phosphoenolpyruvate-dependent sugar phosphotransferase system"/>
    <property type="evidence" value="ECO:0007669"/>
    <property type="project" value="InterPro"/>
</dbReference>
<comment type="caution">
    <text evidence="4">The sequence shown here is derived from an EMBL/GenBank/DDBJ whole genome shotgun (WGS) entry which is preliminary data.</text>
</comment>